<comment type="caution">
    <text evidence="1">The sequence shown here is derived from an EMBL/GenBank/DDBJ whole genome shotgun (WGS) entry which is preliminary data.</text>
</comment>
<dbReference type="AlphaFoldDB" id="A0A554N8M3"/>
<protein>
    <submittedName>
        <fullName evidence="1">Uncharacterized protein</fullName>
    </submittedName>
</protein>
<proteinExistence type="predicted"/>
<gene>
    <name evidence="1" type="ORF">DP107_10875</name>
</gene>
<evidence type="ECO:0000313" key="2">
    <source>
        <dbReference type="Proteomes" id="UP000319894"/>
    </source>
</evidence>
<dbReference type="InterPro" id="IPR055544">
    <property type="entry name" value="DUF7120"/>
</dbReference>
<accession>A0A554N8M3</accession>
<dbReference type="EMBL" id="QMDX01000006">
    <property type="protein sequence ID" value="TSD13669.1"/>
    <property type="molecule type" value="Genomic_DNA"/>
</dbReference>
<keyword evidence="2" id="KW-1185">Reference proteome</keyword>
<dbReference type="Proteomes" id="UP000319894">
    <property type="component" value="Unassembled WGS sequence"/>
</dbReference>
<evidence type="ECO:0000313" key="1">
    <source>
        <dbReference type="EMBL" id="TSD13669.1"/>
    </source>
</evidence>
<name>A0A554N8M3_9EURY</name>
<reference evidence="1 2" key="1">
    <citation type="submission" date="2018-06" db="EMBL/GenBank/DDBJ databases">
        <title>Natronomonas sp. F16-60 a new haloarchaeon isolated from a solar saltern of Isla Cristina, Huelva, Spain.</title>
        <authorList>
            <person name="Duran-Viseras A."/>
            <person name="Sanchez-Porro C."/>
            <person name="Ventosa A."/>
        </authorList>
    </citation>
    <scope>NUCLEOTIDE SEQUENCE [LARGE SCALE GENOMIC DNA]</scope>
    <source>
        <strain evidence="1 2">F16-60</strain>
    </source>
</reference>
<sequence>MQLPDDLYARFQRIAESEFISEGEAYEELIGMGLDAYNIEEDDAEVGLADEYASEMWDTAEDPADMSEEGDEHTF</sequence>
<dbReference type="InParanoid" id="A0A554N8M3"/>
<organism evidence="1 2">
    <name type="scientific">Haloglomus irregulare</name>
    <dbReference type="NCBI Taxonomy" id="2234134"/>
    <lineage>
        <taxon>Archaea</taxon>
        <taxon>Methanobacteriati</taxon>
        <taxon>Methanobacteriota</taxon>
        <taxon>Stenosarchaea group</taxon>
        <taxon>Halobacteria</taxon>
        <taxon>Halobacteriales</taxon>
        <taxon>Natronomonadaceae</taxon>
        <taxon>Haloglomus</taxon>
    </lineage>
</organism>
<dbReference type="Pfam" id="PF23434">
    <property type="entry name" value="DUF7120"/>
    <property type="match status" value="1"/>
</dbReference>